<dbReference type="InterPro" id="IPR013216">
    <property type="entry name" value="Methyltransf_11"/>
</dbReference>
<feature type="domain" description="Methyltransferase type 11" evidence="1">
    <location>
        <begin position="114"/>
        <end position="169"/>
    </location>
</feature>
<gene>
    <name evidence="2" type="ORF">FME95_03160</name>
</gene>
<sequence>MILFSRDSSSKSQLIRSNEFIHAERFDLVQRLKQKFKQVYKKGPNDSRAQEASLSYWYRTPLGEKLIEQEKVIVARAISGRFAATIAQLDSGYHEALFEKRLFGSGILVSQLENRALCPVVCASAEALPFEPESIDMVLLHHTLDVCENPYKAVREASIALKPGGLMIVVGFNPYSSWGLRSLFSAARSNNSIWCSRFIRSSRVEDWMQVLDFELERHEKHVFTLPMVAPNWLNRFNGLKKWLTKLCPFFGAVYVLVGYKQVLGKLPPELRRNSKRSVLETTLGVSSSKRESSSE</sequence>
<keyword evidence="2" id="KW-0489">Methyltransferase</keyword>
<dbReference type="Proteomes" id="UP000321764">
    <property type="component" value="Unassembled WGS sequence"/>
</dbReference>
<protein>
    <submittedName>
        <fullName evidence="2">Class I SAM-dependent methyltransferase</fullName>
    </submittedName>
</protein>
<comment type="caution">
    <text evidence="2">The sequence shown here is derived from an EMBL/GenBank/DDBJ whole genome shotgun (WGS) entry which is preliminary data.</text>
</comment>
<dbReference type="GO" id="GO:0008757">
    <property type="term" value="F:S-adenosylmethionine-dependent methyltransferase activity"/>
    <property type="evidence" value="ECO:0007669"/>
    <property type="project" value="InterPro"/>
</dbReference>
<evidence type="ECO:0000313" key="3">
    <source>
        <dbReference type="Proteomes" id="UP000321764"/>
    </source>
</evidence>
<dbReference type="Gene3D" id="3.40.50.150">
    <property type="entry name" value="Vaccinia Virus protein VP39"/>
    <property type="match status" value="1"/>
</dbReference>
<dbReference type="AlphaFoldDB" id="A0A5C8Z8J0"/>
<dbReference type="InterPro" id="IPR029063">
    <property type="entry name" value="SAM-dependent_MTases_sf"/>
</dbReference>
<dbReference type="GO" id="GO:0032259">
    <property type="term" value="P:methylation"/>
    <property type="evidence" value="ECO:0007669"/>
    <property type="project" value="UniProtKB-KW"/>
</dbReference>
<proteinExistence type="predicted"/>
<organism evidence="2 3">
    <name type="scientific">Reinekea thalattae</name>
    <dbReference type="NCBI Taxonomy" id="2593301"/>
    <lineage>
        <taxon>Bacteria</taxon>
        <taxon>Pseudomonadati</taxon>
        <taxon>Pseudomonadota</taxon>
        <taxon>Gammaproteobacteria</taxon>
        <taxon>Oceanospirillales</taxon>
        <taxon>Saccharospirillaceae</taxon>
        <taxon>Reinekea</taxon>
    </lineage>
</organism>
<accession>A0A5C8Z8J0</accession>
<evidence type="ECO:0000313" key="2">
    <source>
        <dbReference type="EMBL" id="TXR53578.1"/>
    </source>
</evidence>
<dbReference type="EMBL" id="VKAD01000001">
    <property type="protein sequence ID" value="TXR53578.1"/>
    <property type="molecule type" value="Genomic_DNA"/>
</dbReference>
<keyword evidence="3" id="KW-1185">Reference proteome</keyword>
<keyword evidence="2" id="KW-0808">Transferase</keyword>
<dbReference type="Pfam" id="PF08241">
    <property type="entry name" value="Methyltransf_11"/>
    <property type="match status" value="1"/>
</dbReference>
<dbReference type="SUPFAM" id="SSF53335">
    <property type="entry name" value="S-adenosyl-L-methionine-dependent methyltransferases"/>
    <property type="match status" value="1"/>
</dbReference>
<dbReference type="OrthoDB" id="6191410at2"/>
<dbReference type="CDD" id="cd02440">
    <property type="entry name" value="AdoMet_MTases"/>
    <property type="match status" value="1"/>
</dbReference>
<reference evidence="2 3" key="1">
    <citation type="submission" date="2019-07" db="EMBL/GenBank/DDBJ databases">
        <title>Reinekea sp. strain SSH23 genome sequencing and assembly.</title>
        <authorList>
            <person name="Kim I."/>
        </authorList>
    </citation>
    <scope>NUCLEOTIDE SEQUENCE [LARGE SCALE GENOMIC DNA]</scope>
    <source>
        <strain evidence="2 3">SSH23</strain>
    </source>
</reference>
<name>A0A5C8Z8J0_9GAMM</name>
<evidence type="ECO:0000259" key="1">
    <source>
        <dbReference type="Pfam" id="PF08241"/>
    </source>
</evidence>